<reference evidence="1 2" key="1">
    <citation type="submission" date="2017-01" db="EMBL/GenBank/DDBJ databases">
        <title>Genome Analysis of Deinococcus marmoris KOPRI26562.</title>
        <authorList>
            <person name="Kim J.H."/>
            <person name="Oh H.-M."/>
        </authorList>
    </citation>
    <scope>NUCLEOTIDE SEQUENCE [LARGE SCALE GENOMIC DNA]</scope>
    <source>
        <strain evidence="1 2">KOPRI26562</strain>
    </source>
</reference>
<gene>
    <name evidence="1" type="ORF">BOO71_0013561</name>
</gene>
<dbReference type="EMBL" id="MSTI01000158">
    <property type="protein sequence ID" value="OLV15936.1"/>
    <property type="molecule type" value="Genomic_DNA"/>
</dbReference>
<evidence type="ECO:0000313" key="1">
    <source>
        <dbReference type="EMBL" id="OLV15936.1"/>
    </source>
</evidence>
<name>A0A1U7NSP6_9DEIO</name>
<keyword evidence="2" id="KW-1185">Reference proteome</keyword>
<proteinExistence type="predicted"/>
<dbReference type="Proteomes" id="UP000186607">
    <property type="component" value="Unassembled WGS sequence"/>
</dbReference>
<sequence length="141" mass="15616">MYYRPEGEANTDLNWPGFHDVGQGVELVFDTGRFFVTWDNAADEELSVYPGCMVDFLRTGVFEDVSAHPDWQGHIGQPLAALRLLPNEAAVQIGGQQVLIVTAEVDPGTLQIEGRTDNLVVFFGPELRDAFFAQYPDTPAE</sequence>
<dbReference type="STRING" id="249408.BOO71_0013561"/>
<organism evidence="1 2">
    <name type="scientific">Deinococcus marmoris</name>
    <dbReference type="NCBI Taxonomy" id="249408"/>
    <lineage>
        <taxon>Bacteria</taxon>
        <taxon>Thermotogati</taxon>
        <taxon>Deinococcota</taxon>
        <taxon>Deinococci</taxon>
        <taxon>Deinococcales</taxon>
        <taxon>Deinococcaceae</taxon>
        <taxon>Deinococcus</taxon>
    </lineage>
</organism>
<comment type="caution">
    <text evidence="1">The sequence shown here is derived from an EMBL/GenBank/DDBJ whole genome shotgun (WGS) entry which is preliminary data.</text>
</comment>
<evidence type="ECO:0000313" key="2">
    <source>
        <dbReference type="Proteomes" id="UP000186607"/>
    </source>
</evidence>
<accession>A0A1U7NSP6</accession>
<dbReference type="AlphaFoldDB" id="A0A1U7NSP6"/>
<protein>
    <submittedName>
        <fullName evidence="1">Uncharacterized protein</fullName>
    </submittedName>
</protein>